<comment type="caution">
    <text evidence="1">The sequence shown here is derived from an EMBL/GenBank/DDBJ whole genome shotgun (WGS) entry which is preliminary data.</text>
</comment>
<organism evidence="1 2">
    <name type="scientific">Kitasatospora viridis</name>
    <dbReference type="NCBI Taxonomy" id="281105"/>
    <lineage>
        <taxon>Bacteria</taxon>
        <taxon>Bacillati</taxon>
        <taxon>Actinomycetota</taxon>
        <taxon>Actinomycetes</taxon>
        <taxon>Kitasatosporales</taxon>
        <taxon>Streptomycetaceae</taxon>
        <taxon>Kitasatospora</taxon>
    </lineage>
</organism>
<dbReference type="SUPFAM" id="SSF53474">
    <property type="entry name" value="alpha/beta-Hydrolases"/>
    <property type="match status" value="1"/>
</dbReference>
<dbReference type="InterPro" id="IPR029058">
    <property type="entry name" value="AB_hydrolase_fold"/>
</dbReference>
<sequence length="288" mass="30902">MARIVCVHGIGQQLGSEEQLLGEWLPELAGSTGRAGAVLAAEDVRMAFYGDLFLPAGRVLGVGEPRYTADDIEEGLEQELLLAWWQAAAELEAGVLGPEARTLLRTPGALQAGLRTLSRVPFFAGVAMRAMVSDVKQVRRYLTEPGMRERVWERLDAVVDADTRVVVAHSLGSVVAYEALCRRPDWPVRALITIGSPLGIRNLIFDRLLPPPQDGTGHWPGPVAEWTNLADAGDVVALVKDLSEPFGARVRNHRVHNGPHAHDARPYLGAEVLGAAVAAGLRGTAGLG</sequence>
<dbReference type="AlphaFoldDB" id="A0A561TSA4"/>
<dbReference type="Gene3D" id="3.40.50.1820">
    <property type="entry name" value="alpha/beta hydrolase"/>
    <property type="match status" value="1"/>
</dbReference>
<reference evidence="1 2" key="1">
    <citation type="submission" date="2019-06" db="EMBL/GenBank/DDBJ databases">
        <title>Sequencing the genomes of 1000 actinobacteria strains.</title>
        <authorList>
            <person name="Klenk H.-P."/>
        </authorList>
    </citation>
    <scope>NUCLEOTIDE SEQUENCE [LARGE SCALE GENOMIC DNA]</scope>
    <source>
        <strain evidence="1 2">DSM 44826</strain>
    </source>
</reference>
<dbReference type="EMBL" id="VIWT01000003">
    <property type="protein sequence ID" value="TWF89993.1"/>
    <property type="molecule type" value="Genomic_DNA"/>
</dbReference>
<dbReference type="RefSeq" id="WP_145909246.1">
    <property type="nucleotide sequence ID" value="NZ_BAAAMZ010000001.1"/>
</dbReference>
<protein>
    <submittedName>
        <fullName evidence="1">Uncharacterized protein</fullName>
    </submittedName>
</protein>
<evidence type="ECO:0000313" key="1">
    <source>
        <dbReference type="EMBL" id="TWF89993.1"/>
    </source>
</evidence>
<proteinExistence type="predicted"/>
<dbReference type="Proteomes" id="UP000317940">
    <property type="component" value="Unassembled WGS sequence"/>
</dbReference>
<name>A0A561TSA4_9ACTN</name>
<dbReference type="OrthoDB" id="3483116at2"/>
<keyword evidence="2" id="KW-1185">Reference proteome</keyword>
<accession>A0A561TSA4</accession>
<gene>
    <name evidence="1" type="ORF">FHX73_1337</name>
</gene>
<evidence type="ECO:0000313" key="2">
    <source>
        <dbReference type="Proteomes" id="UP000317940"/>
    </source>
</evidence>